<sequence>MANTVLTSSIIAETSVKILENELVMANLVYRGYENEFDNRVNGYKPGASVSIRKPTQFTVRDGAVSSSQDVVEGTTSITVNKQKGVDFEFTSSDLTLKIGELADRVIKPAMVQLANQVDQDLMALYKDIPNWVGTPGQVVNSFADFAKAPERLDLGAVPSDMRSAVLSPTDQWGMLGSQTALYMQDAAKDAYRKAKLGVIGGVDTYSTQNVPTHTVGPLGGSPLVNGANQATTYAATKDTGTQSLITDGWTAAAAARVKAGDVFTIANVYDVNPITKAVLPHLKQFTVVADASSDGSGNATLTIAPAIIASGAFQNVSAGPADNAAMTFLGTAATGYAQNLVFHKNAFALAMVPLVAPPGAVDVARKSTNGLSVRVIPFYDGVNDVSKWRLDILYGVKTIDPRLAARLSGSP</sequence>
<gene>
    <name evidence="1" type="ORF">I2H38_15040</name>
</gene>
<comment type="caution">
    <text evidence="1">The sequence shown here is derived from an EMBL/GenBank/DDBJ whole genome shotgun (WGS) entry which is preliminary data.</text>
</comment>
<evidence type="ECO:0000313" key="1">
    <source>
        <dbReference type="EMBL" id="MBF9234689.1"/>
    </source>
</evidence>
<organism evidence="1 2">
    <name type="scientific">Microvirga alba</name>
    <dbReference type="NCBI Taxonomy" id="2791025"/>
    <lineage>
        <taxon>Bacteria</taxon>
        <taxon>Pseudomonadati</taxon>
        <taxon>Pseudomonadota</taxon>
        <taxon>Alphaproteobacteria</taxon>
        <taxon>Hyphomicrobiales</taxon>
        <taxon>Methylobacteriaceae</taxon>
        <taxon>Microvirga</taxon>
    </lineage>
</organism>
<dbReference type="Proteomes" id="UP000599312">
    <property type="component" value="Unassembled WGS sequence"/>
</dbReference>
<dbReference type="Gene3D" id="2.40.30.240">
    <property type="match status" value="1"/>
</dbReference>
<evidence type="ECO:0000313" key="2">
    <source>
        <dbReference type="Proteomes" id="UP000599312"/>
    </source>
</evidence>
<keyword evidence="2" id="KW-1185">Reference proteome</keyword>
<evidence type="ECO:0008006" key="3">
    <source>
        <dbReference type="Google" id="ProtNLM"/>
    </source>
</evidence>
<dbReference type="Pfam" id="PF11651">
    <property type="entry name" value="P22_CoatProtein"/>
    <property type="match status" value="1"/>
</dbReference>
<dbReference type="RefSeq" id="WP_196272670.1">
    <property type="nucleotide sequence ID" value="NZ_JADQDO010000007.1"/>
</dbReference>
<proteinExistence type="predicted"/>
<accession>A0A931BTY1</accession>
<protein>
    <recommendedName>
        <fullName evidence="3">P22 coat-protein 5 family protein</fullName>
    </recommendedName>
</protein>
<dbReference type="EMBL" id="JADQDO010000007">
    <property type="protein sequence ID" value="MBF9234689.1"/>
    <property type="molecule type" value="Genomic_DNA"/>
</dbReference>
<name>A0A931BTY1_9HYPH</name>
<dbReference type="InterPro" id="IPR024659">
    <property type="entry name" value="Phage_coat_Gp5"/>
</dbReference>
<reference evidence="1" key="1">
    <citation type="submission" date="2020-11" db="EMBL/GenBank/DDBJ databases">
        <authorList>
            <person name="Kim M.K."/>
        </authorList>
    </citation>
    <scope>NUCLEOTIDE SEQUENCE</scope>
    <source>
        <strain evidence="1">BT350</strain>
    </source>
</reference>
<dbReference type="AlphaFoldDB" id="A0A931BTY1"/>